<sequence>MNFKNFNKRLWGIVFLALALIAVGYWGYSRYMISRQLRSELNNRYEYAFQELNHHIDALESELGVLLISQSASNASINLSNVWRSAYAAQEDIGQLPLTSDTLNNVKYLLADVLKYANHLDRKITGENLTEEEKNMINKFYNQICVVNTNLQDIHSEMDKEKFKWYDKKRVKINERNEDYSASPMQGLMKLDNKVTLDRLKSSLETVMPNYNKSQSQDVISSLSKVEAVAVNEKEAIKITKDFIKNPENYNYEIREKKGLKLKAAQEAKVKVPAYEVKAVHKNNPDEIIYADVSKKGGRIVWLLKKRELGDKKIDYEEAESNALKFVEKNKYPNMEVSSRHSFDEFLIVSLLPKQNNVLIKPNSVIAEVALDNGEIVGFNGLDYILNYKERSEDELMPDLKQSEAKSKISSRLELVKDPQLVIDQIDGQEKLCYEFIGVIKDGERQNHYRVKINAKTGREEEVKATTQQIYRKTD</sequence>
<evidence type="ECO:0000259" key="3">
    <source>
        <dbReference type="Pfam" id="PF20769"/>
    </source>
</evidence>
<gene>
    <name evidence="4" type="ORF">JOC47_002917</name>
</gene>
<dbReference type="RefSeq" id="WP_204703032.1">
    <property type="nucleotide sequence ID" value="NZ_JAFBDQ010000023.1"/>
</dbReference>
<dbReference type="Pfam" id="PF03413">
    <property type="entry name" value="PepSY"/>
    <property type="match status" value="1"/>
</dbReference>
<accession>A0A938XV05</accession>
<dbReference type="Proteomes" id="UP000774000">
    <property type="component" value="Unassembled WGS sequence"/>
</dbReference>
<feature type="domain" description="PepSY" evidence="1">
    <location>
        <begin position="414"/>
        <end position="463"/>
    </location>
</feature>
<comment type="caution">
    <text evidence="4">The sequence shown here is derived from an EMBL/GenBank/DDBJ whole genome shotgun (WGS) entry which is preliminary data.</text>
</comment>
<evidence type="ECO:0000313" key="4">
    <source>
        <dbReference type="EMBL" id="MBM7558048.1"/>
    </source>
</evidence>
<evidence type="ECO:0000313" key="5">
    <source>
        <dbReference type="Proteomes" id="UP000774000"/>
    </source>
</evidence>
<protein>
    <submittedName>
        <fullName evidence="4">Spore germination protein</fullName>
    </submittedName>
</protein>
<dbReference type="InterPro" id="IPR014239">
    <property type="entry name" value="YpeB_PepSY1-2"/>
</dbReference>
<evidence type="ECO:0000259" key="2">
    <source>
        <dbReference type="Pfam" id="PF14620"/>
    </source>
</evidence>
<dbReference type="AlphaFoldDB" id="A0A938XV05"/>
<reference evidence="4" key="1">
    <citation type="submission" date="2021-01" db="EMBL/GenBank/DDBJ databases">
        <title>Genomic Encyclopedia of Type Strains, Phase IV (KMG-IV): sequencing the most valuable type-strain genomes for metagenomic binning, comparative biology and taxonomic classification.</title>
        <authorList>
            <person name="Goeker M."/>
        </authorList>
    </citation>
    <scope>NUCLEOTIDE SEQUENCE</scope>
    <source>
        <strain evidence="4">DSM 23230</strain>
    </source>
</reference>
<feature type="domain" description="Sporulation protein YpeB PepSY1 and PepSY2" evidence="2">
    <location>
        <begin position="211"/>
        <end position="392"/>
    </location>
</feature>
<organism evidence="4 5">
    <name type="scientific">Halanaerobacter jeridensis</name>
    <dbReference type="NCBI Taxonomy" id="706427"/>
    <lineage>
        <taxon>Bacteria</taxon>
        <taxon>Bacillati</taxon>
        <taxon>Bacillota</taxon>
        <taxon>Clostridia</taxon>
        <taxon>Halanaerobiales</taxon>
        <taxon>Halobacteroidaceae</taxon>
        <taxon>Halanaerobacter</taxon>
    </lineage>
</organism>
<dbReference type="InterPro" id="IPR048402">
    <property type="entry name" value="YpeB_N"/>
</dbReference>
<dbReference type="InterPro" id="IPR025711">
    <property type="entry name" value="PepSY"/>
</dbReference>
<name>A0A938XV05_9FIRM</name>
<evidence type="ECO:0000259" key="1">
    <source>
        <dbReference type="Pfam" id="PF03413"/>
    </source>
</evidence>
<dbReference type="Pfam" id="PF14620">
    <property type="entry name" value="YPEB_PepSY1-2"/>
    <property type="match status" value="1"/>
</dbReference>
<keyword evidence="5" id="KW-1185">Reference proteome</keyword>
<proteinExistence type="predicted"/>
<dbReference type="EMBL" id="JAFBDQ010000023">
    <property type="protein sequence ID" value="MBM7558048.1"/>
    <property type="molecule type" value="Genomic_DNA"/>
</dbReference>
<dbReference type="Pfam" id="PF20769">
    <property type="entry name" value="YPEB_N"/>
    <property type="match status" value="1"/>
</dbReference>
<feature type="domain" description="Sporulation protein YpeB N-terminal" evidence="3">
    <location>
        <begin position="35"/>
        <end position="166"/>
    </location>
</feature>
<dbReference type="GO" id="GO:0009847">
    <property type="term" value="P:spore germination"/>
    <property type="evidence" value="ECO:0007669"/>
    <property type="project" value="InterPro"/>
</dbReference>